<comment type="catalytic activity">
    <reaction evidence="12">
        <text>Couples ATP hydrolysis with the unwinding of duplex DNA by translocating in the 3'-5' direction.</text>
        <dbReference type="EC" id="5.6.2.4"/>
    </reaction>
</comment>
<evidence type="ECO:0000313" key="19">
    <source>
        <dbReference type="EMBL" id="ANH36522.1"/>
    </source>
</evidence>
<evidence type="ECO:0000256" key="14">
    <source>
        <dbReference type="ARBA" id="ARBA00048988"/>
    </source>
</evidence>
<evidence type="ECO:0000256" key="5">
    <source>
        <dbReference type="ARBA" id="ARBA00022801"/>
    </source>
</evidence>
<evidence type="ECO:0000259" key="18">
    <source>
        <dbReference type="PROSITE" id="PS51217"/>
    </source>
</evidence>
<keyword evidence="6 15" id="KW-0347">Helicase</keyword>
<dbReference type="GO" id="GO:0043138">
    <property type="term" value="F:3'-5' DNA helicase activity"/>
    <property type="evidence" value="ECO:0007669"/>
    <property type="project" value="UniProtKB-EC"/>
</dbReference>
<evidence type="ECO:0000256" key="15">
    <source>
        <dbReference type="PROSITE-ProRule" id="PRU00560"/>
    </source>
</evidence>
<evidence type="ECO:0000256" key="7">
    <source>
        <dbReference type="ARBA" id="ARBA00022839"/>
    </source>
</evidence>
<dbReference type="Gene3D" id="1.10.10.160">
    <property type="match status" value="1"/>
</dbReference>
<evidence type="ECO:0000256" key="2">
    <source>
        <dbReference type="ARBA" id="ARBA00022722"/>
    </source>
</evidence>
<dbReference type="GO" id="GO:0000725">
    <property type="term" value="P:recombinational repair"/>
    <property type="evidence" value="ECO:0007669"/>
    <property type="project" value="TreeGrafter"/>
</dbReference>
<dbReference type="GO" id="GO:0004527">
    <property type="term" value="F:exonuclease activity"/>
    <property type="evidence" value="ECO:0007669"/>
    <property type="project" value="UniProtKB-KW"/>
</dbReference>
<dbReference type="InterPro" id="IPR038726">
    <property type="entry name" value="PDDEXK_AddAB-type"/>
</dbReference>
<evidence type="ECO:0000256" key="12">
    <source>
        <dbReference type="ARBA" id="ARBA00034617"/>
    </source>
</evidence>
<dbReference type="STRING" id="1300347.I601_0068"/>
<dbReference type="Gene3D" id="3.40.50.300">
    <property type="entry name" value="P-loop containing nucleotide triphosphate hydrolases"/>
    <property type="match status" value="3"/>
</dbReference>
<dbReference type="PROSITE" id="PS51198">
    <property type="entry name" value="UVRD_HELICASE_ATP_BIND"/>
    <property type="match status" value="1"/>
</dbReference>
<proteinExistence type="inferred from homology"/>
<dbReference type="PATRIC" id="fig|1300347.3.peg.69"/>
<dbReference type="AlphaFoldDB" id="A0A1A9GFU6"/>
<dbReference type="Gene3D" id="3.90.320.10">
    <property type="match status" value="1"/>
</dbReference>
<dbReference type="PROSITE" id="PS51217">
    <property type="entry name" value="UVRD_HELICASE_CTER"/>
    <property type="match status" value="1"/>
</dbReference>
<dbReference type="EC" id="5.6.2.4" evidence="13"/>
<keyword evidence="7" id="KW-0269">Exonuclease</keyword>
<feature type="region of interest" description="Disordered" evidence="16">
    <location>
        <begin position="1"/>
        <end position="26"/>
    </location>
</feature>
<comment type="similarity">
    <text evidence="1">Belongs to the helicase family. UvrD subfamily.</text>
</comment>
<dbReference type="InterPro" id="IPR011604">
    <property type="entry name" value="PDDEXK-like_dom_sf"/>
</dbReference>
<gene>
    <name evidence="19" type="primary">uvrD_2</name>
    <name evidence="19" type="ORF">I601_0068</name>
</gene>
<dbReference type="InterPro" id="IPR013986">
    <property type="entry name" value="DExx_box_DNA_helicase_dom_sf"/>
</dbReference>
<keyword evidence="9" id="KW-0238">DNA-binding</keyword>
<dbReference type="SUPFAM" id="SSF52540">
    <property type="entry name" value="P-loop containing nucleoside triphosphate hydrolases"/>
    <property type="match status" value="1"/>
</dbReference>
<keyword evidence="2" id="KW-0540">Nuclease</keyword>
<evidence type="ECO:0000256" key="9">
    <source>
        <dbReference type="ARBA" id="ARBA00023125"/>
    </source>
</evidence>
<dbReference type="InterPro" id="IPR014016">
    <property type="entry name" value="UvrD-like_ATP-bd"/>
</dbReference>
<dbReference type="EMBL" id="CP015079">
    <property type="protein sequence ID" value="ANH36522.1"/>
    <property type="molecule type" value="Genomic_DNA"/>
</dbReference>
<dbReference type="InterPro" id="IPR027417">
    <property type="entry name" value="P-loop_NTPase"/>
</dbReference>
<feature type="domain" description="UvrD-like helicase C-terminal" evidence="18">
    <location>
        <begin position="329"/>
        <end position="653"/>
    </location>
</feature>
<dbReference type="GO" id="GO:0016887">
    <property type="term" value="F:ATP hydrolysis activity"/>
    <property type="evidence" value="ECO:0007669"/>
    <property type="project" value="RHEA"/>
</dbReference>
<keyword evidence="3 15" id="KW-0547">Nucleotide-binding</keyword>
<keyword evidence="10" id="KW-0234">DNA repair</keyword>
<sequence>MASMPSTYRLVRPQAPVGGRADGPRLDEDQQRVVDHAEGPLLVLAGPGTGKTTTLVEAIARRIEDGARPEEVLALTFSRKAAEQLRDRVTARLGRTMSAAPSMTFHSFAYALLRELSPAELYEAPLRLLSAPESDVVLRELLATTPESVRWPSSLDHALGTRGFAREVHAVLSRAREKGLDGESLATLGREHDAPELVAAGLFLDSYLTNLDAQGATDYADLIRRATIEAELHRERLRARWRHVFVDEYQDTDPGQVALLQALAGDGRNLVVVGDPHQSIYGFRGAEVRGILEFPTVFPRADSRPAPVVALRTTRRFGPRLLVASQRIAGRLGLPGTIDEGAREAFLRPRAEAGSLGEGRVLVRTFDTERAEAEHLADLLRRAHLEDGIDWDDMAVLVRSGRNSIPALRRALGAAGVPVEVASDEVPLVRDPAVLPLLDALRAVVTLDLADSEGGAAAPEHEQITVERAEAMLTGPLGGLDAGDVRRLARRLRTREKERAHAEERTARPSRELLREAVVDTAVLDGLPGGAEAPELDRARALAGLLASTRAALRAGSSAEELLWALWSGSGWPARLRRGVESGGGAARRAHRDLDSVVALFEVAARAEEQRDHLGVRAFLATLGAQQIPADTLADRGARGSSVRLLTAHRSKGLEWRLVVVAHVQQDAWPDLRRRSTLLQADRIGADGLVPPVSTRELLLEERRLFYVACTRARQRLVVTAVRSPDDDGEQPSRFLDELGVSVEAVVGRPRRPLSMDGLVAELRRTLADPNTSEPLRDAAARRLRRLAGEYAGSGRSARQLVPQADPASWWGTRAASLSEQPVRDPDQPVPISASLLEAVGVCPMQWFLAKEAGGVVRSHQSANLGQMVHAVAECVSSGDLVAGPDDVDVLMDCVDEVWDRLEFRTPWSKLREHERVRTALARFLRWHHAGTRRLVGTESHFSTVIDLPDGERVRLTGYADRVELDHDGRVIVVDLKTGRNAPSQKSVQQHLQLGVYQLAVDRGAVDEIVEPLTGGPGASGGAELVQLGIEDGSDSAKVQAQEVQPDDGPARDDLRRRLQQAAVLLRRESFPAVAGQHCRDCPFVPVCPIKSAGAVVSR</sequence>
<dbReference type="Proteomes" id="UP000077868">
    <property type="component" value="Chromosome"/>
</dbReference>
<dbReference type="GO" id="GO:0005524">
    <property type="term" value="F:ATP binding"/>
    <property type="evidence" value="ECO:0007669"/>
    <property type="project" value="UniProtKB-UniRule"/>
</dbReference>
<reference evidence="19 20" key="1">
    <citation type="submission" date="2016-03" db="EMBL/GenBank/DDBJ databases">
        <title>Complete genome sequence of a soil Actinobacterium, Nocardioides dokdonensis FR1436.</title>
        <authorList>
            <person name="Kwon S.-K."/>
            <person name="Kim K."/>
            <person name="Kim J.F."/>
        </authorList>
    </citation>
    <scope>NUCLEOTIDE SEQUENCE [LARGE SCALE GENOMIC DNA]</scope>
    <source>
        <strain evidence="19 20">FR1436</strain>
    </source>
</reference>
<organism evidence="19 20">
    <name type="scientific">Nocardioides dokdonensis FR1436</name>
    <dbReference type="NCBI Taxonomy" id="1300347"/>
    <lineage>
        <taxon>Bacteria</taxon>
        <taxon>Bacillati</taxon>
        <taxon>Actinomycetota</taxon>
        <taxon>Actinomycetes</taxon>
        <taxon>Propionibacteriales</taxon>
        <taxon>Nocardioidaceae</taxon>
        <taxon>Nocardioides</taxon>
    </lineage>
</organism>
<dbReference type="PANTHER" id="PTHR11070">
    <property type="entry name" value="UVRD / RECB / PCRA DNA HELICASE FAMILY MEMBER"/>
    <property type="match status" value="1"/>
</dbReference>
<evidence type="ECO:0000256" key="13">
    <source>
        <dbReference type="ARBA" id="ARBA00034808"/>
    </source>
</evidence>
<feature type="domain" description="UvrD-like helicase ATP-binding" evidence="17">
    <location>
        <begin position="24"/>
        <end position="318"/>
    </location>
</feature>
<dbReference type="CDD" id="cd17932">
    <property type="entry name" value="DEXQc_UvrD"/>
    <property type="match status" value="1"/>
</dbReference>
<keyword evidence="4" id="KW-0227">DNA damage</keyword>
<dbReference type="Pfam" id="PF12705">
    <property type="entry name" value="PDDEXK_1"/>
    <property type="match status" value="1"/>
</dbReference>
<keyword evidence="5 15" id="KW-0378">Hydrolase</keyword>
<dbReference type="GO" id="GO:0033202">
    <property type="term" value="C:DNA helicase complex"/>
    <property type="evidence" value="ECO:0007669"/>
    <property type="project" value="TreeGrafter"/>
</dbReference>
<evidence type="ECO:0000313" key="20">
    <source>
        <dbReference type="Proteomes" id="UP000077868"/>
    </source>
</evidence>
<evidence type="ECO:0000256" key="8">
    <source>
        <dbReference type="ARBA" id="ARBA00022840"/>
    </source>
</evidence>
<dbReference type="Pfam" id="PF13361">
    <property type="entry name" value="UvrD_C"/>
    <property type="match status" value="1"/>
</dbReference>
<evidence type="ECO:0000256" key="6">
    <source>
        <dbReference type="ARBA" id="ARBA00022806"/>
    </source>
</evidence>
<accession>A0A1A9GFU6</accession>
<evidence type="ECO:0000256" key="10">
    <source>
        <dbReference type="ARBA" id="ARBA00023204"/>
    </source>
</evidence>
<comment type="catalytic activity">
    <reaction evidence="14">
        <text>ATP + H2O = ADP + phosphate + H(+)</text>
        <dbReference type="Rhea" id="RHEA:13065"/>
        <dbReference type="ChEBI" id="CHEBI:15377"/>
        <dbReference type="ChEBI" id="CHEBI:15378"/>
        <dbReference type="ChEBI" id="CHEBI:30616"/>
        <dbReference type="ChEBI" id="CHEBI:43474"/>
        <dbReference type="ChEBI" id="CHEBI:456216"/>
        <dbReference type="EC" id="5.6.2.4"/>
    </reaction>
</comment>
<dbReference type="PANTHER" id="PTHR11070:SF59">
    <property type="entry name" value="DNA 3'-5' HELICASE"/>
    <property type="match status" value="1"/>
</dbReference>
<dbReference type="GO" id="GO:0005829">
    <property type="term" value="C:cytosol"/>
    <property type="evidence" value="ECO:0007669"/>
    <property type="project" value="TreeGrafter"/>
</dbReference>
<dbReference type="InterPro" id="IPR000212">
    <property type="entry name" value="DNA_helicase_UvrD/REP"/>
</dbReference>
<keyword evidence="20" id="KW-1185">Reference proteome</keyword>
<dbReference type="KEGG" id="ndk:I601_0068"/>
<evidence type="ECO:0000256" key="4">
    <source>
        <dbReference type="ARBA" id="ARBA00022763"/>
    </source>
</evidence>
<evidence type="ECO:0000256" key="11">
    <source>
        <dbReference type="ARBA" id="ARBA00023235"/>
    </source>
</evidence>
<protein>
    <recommendedName>
        <fullName evidence="13">DNA 3'-5' helicase</fullName>
        <ecNumber evidence="13">5.6.2.4</ecNumber>
    </recommendedName>
</protein>
<dbReference type="Pfam" id="PF00580">
    <property type="entry name" value="UvrD-helicase"/>
    <property type="match status" value="1"/>
</dbReference>
<evidence type="ECO:0000259" key="17">
    <source>
        <dbReference type="PROSITE" id="PS51198"/>
    </source>
</evidence>
<evidence type="ECO:0000256" key="3">
    <source>
        <dbReference type="ARBA" id="ARBA00022741"/>
    </source>
</evidence>
<name>A0A1A9GFU6_9ACTN</name>
<dbReference type="GO" id="GO:0003677">
    <property type="term" value="F:DNA binding"/>
    <property type="evidence" value="ECO:0007669"/>
    <property type="project" value="UniProtKB-KW"/>
</dbReference>
<evidence type="ECO:0000256" key="1">
    <source>
        <dbReference type="ARBA" id="ARBA00009922"/>
    </source>
</evidence>
<dbReference type="InterPro" id="IPR014017">
    <property type="entry name" value="DNA_helicase_UvrD-like_C"/>
</dbReference>
<evidence type="ECO:0000256" key="16">
    <source>
        <dbReference type="SAM" id="MobiDB-lite"/>
    </source>
</evidence>
<keyword evidence="11" id="KW-0413">Isomerase</keyword>
<keyword evidence="8 15" id="KW-0067">ATP-binding</keyword>
<feature type="binding site" evidence="15">
    <location>
        <begin position="45"/>
        <end position="52"/>
    </location>
    <ligand>
        <name>ATP</name>
        <dbReference type="ChEBI" id="CHEBI:30616"/>
    </ligand>
</feature>